<dbReference type="PANTHER" id="PTHR23073">
    <property type="entry name" value="26S PROTEASOME REGULATORY SUBUNIT"/>
    <property type="match status" value="1"/>
</dbReference>
<dbReference type="GO" id="GO:0005524">
    <property type="term" value="F:ATP binding"/>
    <property type="evidence" value="ECO:0007669"/>
    <property type="project" value="UniProtKB-KW"/>
</dbReference>
<dbReference type="EMBL" id="KI966435">
    <property type="protein sequence ID" value="EWC44735.1"/>
    <property type="molecule type" value="Genomic_DNA"/>
</dbReference>
<evidence type="ECO:0000256" key="10">
    <source>
        <dbReference type="SAM" id="MobiDB-lite"/>
    </source>
</evidence>
<feature type="region of interest" description="Disordered" evidence="10">
    <location>
        <begin position="923"/>
        <end position="1058"/>
    </location>
</feature>
<feature type="compositionally biased region" description="Basic residues" evidence="10">
    <location>
        <begin position="1001"/>
        <end position="1012"/>
    </location>
</feature>
<feature type="compositionally biased region" description="Polar residues" evidence="10">
    <location>
        <begin position="795"/>
        <end position="804"/>
    </location>
</feature>
<dbReference type="InterPro" id="IPR032501">
    <property type="entry name" value="Prot_ATP_ID_OB_2nd"/>
</dbReference>
<dbReference type="InterPro" id="IPR003593">
    <property type="entry name" value="AAA+_ATPase"/>
</dbReference>
<dbReference type="SUPFAM" id="SSF52540">
    <property type="entry name" value="P-loop containing nucleoside triphosphate hydrolases"/>
    <property type="match status" value="1"/>
</dbReference>
<dbReference type="GO" id="GO:0005737">
    <property type="term" value="C:cytoplasm"/>
    <property type="evidence" value="ECO:0007669"/>
    <property type="project" value="UniProtKB-SubCell"/>
</dbReference>
<feature type="compositionally biased region" description="Polar residues" evidence="10">
    <location>
        <begin position="1642"/>
        <end position="1655"/>
    </location>
</feature>
<evidence type="ECO:0000256" key="7">
    <source>
        <dbReference type="ARBA" id="ARBA00022942"/>
    </source>
</evidence>
<dbReference type="Pfam" id="PF17862">
    <property type="entry name" value="AAA_lid_3"/>
    <property type="match status" value="1"/>
</dbReference>
<feature type="compositionally biased region" description="Basic and acidic residues" evidence="10">
    <location>
        <begin position="433"/>
        <end position="443"/>
    </location>
</feature>
<dbReference type="Gene3D" id="1.10.8.60">
    <property type="match status" value="1"/>
</dbReference>
<evidence type="ECO:0000256" key="6">
    <source>
        <dbReference type="ARBA" id="ARBA00022840"/>
    </source>
</evidence>
<dbReference type="Gene3D" id="3.40.50.300">
    <property type="entry name" value="P-loop containing nucleotide triphosphate hydrolases"/>
    <property type="match status" value="1"/>
</dbReference>
<dbReference type="InterPro" id="IPR050221">
    <property type="entry name" value="26S_Proteasome_ATPase"/>
</dbReference>
<evidence type="ECO:0000256" key="4">
    <source>
        <dbReference type="ARBA" id="ARBA00022490"/>
    </source>
</evidence>
<keyword evidence="5" id="KW-0547">Nucleotide-binding</keyword>
<proteinExistence type="inferred from homology"/>
<keyword evidence="6" id="KW-0067">ATP-binding</keyword>
<keyword evidence="4" id="KW-0963">Cytoplasm</keyword>
<dbReference type="CDD" id="cd19502">
    <property type="entry name" value="RecA-like_PAN_like"/>
    <property type="match status" value="1"/>
</dbReference>
<dbReference type="PROSITE" id="PS50913">
    <property type="entry name" value="GRIP"/>
    <property type="match status" value="1"/>
</dbReference>
<dbReference type="OrthoDB" id="1926336at2759"/>
<feature type="compositionally biased region" description="Basic and acidic residues" evidence="10">
    <location>
        <begin position="776"/>
        <end position="794"/>
    </location>
</feature>
<organism evidence="12 13">
    <name type="scientific">Drechslerella stenobrocha 248</name>
    <dbReference type="NCBI Taxonomy" id="1043628"/>
    <lineage>
        <taxon>Eukaryota</taxon>
        <taxon>Fungi</taxon>
        <taxon>Dikarya</taxon>
        <taxon>Ascomycota</taxon>
        <taxon>Pezizomycotina</taxon>
        <taxon>Orbiliomycetes</taxon>
        <taxon>Orbiliales</taxon>
        <taxon>Orbiliaceae</taxon>
        <taxon>Drechslerella</taxon>
    </lineage>
</organism>
<dbReference type="InterPro" id="IPR003960">
    <property type="entry name" value="ATPase_AAA_CS"/>
</dbReference>
<evidence type="ECO:0000256" key="9">
    <source>
        <dbReference type="SAM" id="Coils"/>
    </source>
</evidence>
<feature type="compositionally biased region" description="Low complexity" evidence="10">
    <location>
        <begin position="466"/>
        <end position="476"/>
    </location>
</feature>
<evidence type="ECO:0000256" key="3">
    <source>
        <dbReference type="ARBA" id="ARBA00006914"/>
    </source>
</evidence>
<protein>
    <recommendedName>
        <fullName evidence="8">26S proteasome regulatory subunit 8 homolog</fullName>
    </recommendedName>
</protein>
<reference evidence="12 13" key="1">
    <citation type="submission" date="2013-05" db="EMBL/GenBank/DDBJ databases">
        <title>Drechslerella stenobrocha genome reveals carnivorous origination and mechanical trapping mechanism of predatory fungi.</title>
        <authorList>
            <person name="Liu X."/>
            <person name="Zhang W."/>
            <person name="Liu K."/>
        </authorList>
    </citation>
    <scope>NUCLEOTIDE SEQUENCE [LARGE SCALE GENOMIC DNA]</scope>
    <source>
        <strain evidence="12 13">248</strain>
    </source>
</reference>
<dbReference type="FunFam" id="1.10.8.60:FF:000006">
    <property type="entry name" value="26S protease regulatory subunit 8"/>
    <property type="match status" value="1"/>
</dbReference>
<dbReference type="Pfam" id="PF01465">
    <property type="entry name" value="GRIP"/>
    <property type="match status" value="1"/>
</dbReference>
<evidence type="ECO:0000313" key="13">
    <source>
        <dbReference type="Proteomes" id="UP000024837"/>
    </source>
</evidence>
<dbReference type="PROSITE" id="PS00674">
    <property type="entry name" value="AAA"/>
    <property type="match status" value="1"/>
</dbReference>
<dbReference type="SMART" id="SM00755">
    <property type="entry name" value="Grip"/>
    <property type="match status" value="1"/>
</dbReference>
<feature type="region of interest" description="Disordered" evidence="10">
    <location>
        <begin position="1525"/>
        <end position="1555"/>
    </location>
</feature>
<dbReference type="Pfam" id="PF00004">
    <property type="entry name" value="AAA"/>
    <property type="match status" value="1"/>
</dbReference>
<dbReference type="GO" id="GO:0005634">
    <property type="term" value="C:nucleus"/>
    <property type="evidence" value="ECO:0007669"/>
    <property type="project" value="UniProtKB-SubCell"/>
</dbReference>
<evidence type="ECO:0000256" key="1">
    <source>
        <dbReference type="ARBA" id="ARBA00004123"/>
    </source>
</evidence>
<dbReference type="InterPro" id="IPR000237">
    <property type="entry name" value="GRIP_dom"/>
</dbReference>
<dbReference type="FunFam" id="2.40.50.140:FF:000068">
    <property type="entry name" value="26S protease regulatory subunit 8"/>
    <property type="match status" value="1"/>
</dbReference>
<evidence type="ECO:0000256" key="5">
    <source>
        <dbReference type="ARBA" id="ARBA00022741"/>
    </source>
</evidence>
<dbReference type="Gene3D" id="2.40.50.140">
    <property type="entry name" value="Nucleic acid-binding proteins"/>
    <property type="match status" value="1"/>
</dbReference>
<keyword evidence="13" id="KW-1185">Reference proteome</keyword>
<dbReference type="SMART" id="SM00382">
    <property type="entry name" value="AAA"/>
    <property type="match status" value="1"/>
</dbReference>
<dbReference type="Proteomes" id="UP000024837">
    <property type="component" value="Unassembled WGS sequence"/>
</dbReference>
<feature type="region of interest" description="Disordered" evidence="10">
    <location>
        <begin position="1616"/>
        <end position="1655"/>
    </location>
</feature>
<dbReference type="InterPro" id="IPR012340">
    <property type="entry name" value="NA-bd_OB-fold"/>
</dbReference>
<feature type="coiled-coil region" evidence="9">
    <location>
        <begin position="25"/>
        <end position="52"/>
    </location>
</feature>
<comment type="similarity">
    <text evidence="3">Belongs to the AAA ATPase family.</text>
</comment>
<dbReference type="Pfam" id="PF16450">
    <property type="entry name" value="Prot_ATP_ID_OB_C"/>
    <property type="match status" value="1"/>
</dbReference>
<keyword evidence="7" id="KW-0647">Proteasome</keyword>
<gene>
    <name evidence="12" type="ORF">DRE_06513</name>
</gene>
<dbReference type="InterPro" id="IPR003959">
    <property type="entry name" value="ATPase_AAA_core"/>
</dbReference>
<comment type="subcellular location">
    <subcellularLocation>
        <location evidence="2">Cytoplasm</location>
    </subcellularLocation>
    <subcellularLocation>
        <location evidence="1">Nucleus</location>
    </subcellularLocation>
</comment>
<evidence type="ECO:0000256" key="2">
    <source>
        <dbReference type="ARBA" id="ARBA00004496"/>
    </source>
</evidence>
<feature type="region of interest" description="Disordered" evidence="10">
    <location>
        <begin position="393"/>
        <end position="529"/>
    </location>
</feature>
<feature type="region of interest" description="Disordered" evidence="10">
    <location>
        <begin position="776"/>
        <end position="817"/>
    </location>
</feature>
<accession>W7I704</accession>
<evidence type="ECO:0000259" key="11">
    <source>
        <dbReference type="PROSITE" id="PS50913"/>
    </source>
</evidence>
<dbReference type="GO" id="GO:0016887">
    <property type="term" value="F:ATP hydrolysis activity"/>
    <property type="evidence" value="ECO:0007669"/>
    <property type="project" value="InterPro"/>
</dbReference>
<keyword evidence="9" id="KW-0175">Coiled coil</keyword>
<evidence type="ECO:0000256" key="8">
    <source>
        <dbReference type="ARBA" id="ARBA00069286"/>
    </source>
</evidence>
<dbReference type="FunFam" id="3.40.50.300:FF:000030">
    <property type="entry name" value="26S protease regulatory subunit 8"/>
    <property type="match status" value="1"/>
</dbReference>
<feature type="compositionally biased region" description="Basic and acidic residues" evidence="10">
    <location>
        <begin position="923"/>
        <end position="981"/>
    </location>
</feature>
<dbReference type="InterPro" id="IPR041569">
    <property type="entry name" value="AAA_lid_3"/>
</dbReference>
<sequence>MALDSYYQNKIESVKLEIIHSTAVLRRLEATRNDLNSKVRLLREELTLLQQHGSYVGEVVKVMGTKRVLVKVHPEGKYVVDIADGVEIAKLTSGKRVALLHENYRLERILPSSVDPLVSLMMVEKVPDSTYDMIGGLDQQIKEIKEVIELGLKHPELFESLGIAQPKGVLLYGPPGTGKTLLARAVAHHTDCKFIRVSGSELVQKYIGEGSRMVRELFVMAREHAPSIIFMDEIDSIGSSRVEGSSGGDSEVQRTMLELLNQLDGFEPTKNIKVIMATNRLDILDPALLRPGRIDRKIEFPPPTVEARADILRIHSRSMNLTRGIDLKKIAEKMNGCSGAELKGVCTEAGMYALRERRIHVTQEDFDLATAKILNRHDDKATSLAKLWKTSQTRSLVPVQQPPIQRTPSTRRDGANGGPSSASTKPRSAVSALKEREKERDPADFEPDFSSDGGQTPRAGTPVPPANAGAAAAAGADGTGDEKQDGKSQAGGGGGGADRKDVGDVGGSTAIGGASSSNGGAGGTINIAELPSEVRLKLRKLEKIENKYTELLRSYRITHAKVQQIDPFEKVLRETTPCTSISDPAALTEYLNNLSLRSDMTMEEFKRVSQELSETKKELAKHKQESEDRGKEITKLKEQVAELETKMSVSGTTTGSTAVTSPVNGIITTAKTSIDLSEKVKSPGSMSISSLKPKPDEPAEFFSFEDEQDRLDALVKDQEAEISTLKVSLDATKTAAKVAEEAAQVFQKSVEDSQRELEGMKETMVAKDSEIRRLLDESTKLEKQAEGLRAELETAKSTPSTNGESKGVEGTADAALLERTKNDLESLKAAHENLKAQIKTSEEELAKTKSEFESKNQELQTGRNEELAAFEADFQAFKKQKEKEVDDLESKVEELEGETLMLKAVSDELNTVREAKLKVERLLKEAGSNREDAEARLDKVKREKATLESKMSALEDRLLEAARRPKEQAAAKPPVEDKAKPANESQGSLTVPDKGLTATQKRNRSRRNKKKRETTALTDQTFKPDGDEEEAEGTKNGDVETKPEASTPVSPEFHEEEISTADLIISNLRVEITALRRETEESEAQISRLRAEVTRANGRMAEFEVIQESFLNISEECVEAKDRIQELLQEKKSLDAGKRTAEEQLGNLTKEMDKVTAESNRIQESHQAVQVELSNIKLEAGTLSEKLTKLTEEFDQQRSSNATLADEFSVKYNALQKDFDAAKAEVESTKAELTIAQQLAATRFKDLAERKVLLEKFQAELNSQKSEVTKLTSANGEMTQKLTELKRLERAEMDLKTEVESLRRRLSDTSNDLDNVREKARAEARIEITKRTKAEESVKTLQKDLRVCEEDRKEAQDLVESLSKDLSKVQAELSGLRPKLAMLEREAQKLRSERDGFQEEIDLKTAQHSSAQSLMSSLRDQTSELAMQMKELKERNESMEEELAEAQKLLSERTREAESMRRMLRDMDTKQDTRIREMRERMEQAIDERDKAEEESATINKRRMRELEDIKDKLRETEKVLKRIQDEKGEAEKERNSLKGSKERAEQALESASHEFEETKKAMLNMRDALDETEKQMRDFDKQKSDLRKQAEEIQQKYEKLQKAYRIATDELRMIQNAKTRSDDSSRPVSRQSIDKPMSPTRRGSATPSLDGNSNESINVDYIKNIVLQSLEVKNRKMQMQMLPVLKMLLRFDEKDEQRWMTIVGSIK</sequence>
<dbReference type="HOGENOM" id="CLU_002906_0_0_1"/>
<feature type="compositionally biased region" description="Low complexity" evidence="10">
    <location>
        <begin position="511"/>
        <end position="528"/>
    </location>
</feature>
<dbReference type="GO" id="GO:0008540">
    <property type="term" value="C:proteasome regulatory particle, base subcomplex"/>
    <property type="evidence" value="ECO:0007669"/>
    <property type="project" value="UniProtKB-ARBA"/>
</dbReference>
<evidence type="ECO:0000313" key="12">
    <source>
        <dbReference type="EMBL" id="EWC44735.1"/>
    </source>
</evidence>
<feature type="compositionally biased region" description="Basic and acidic residues" evidence="10">
    <location>
        <begin position="1032"/>
        <end position="1043"/>
    </location>
</feature>
<feature type="coiled-coil region" evidence="9">
    <location>
        <begin position="602"/>
        <end position="646"/>
    </location>
</feature>
<name>W7I704_9PEZI</name>
<dbReference type="InterPro" id="IPR027417">
    <property type="entry name" value="P-loop_NTPase"/>
</dbReference>
<feature type="domain" description="GRIP" evidence="11">
    <location>
        <begin position="1653"/>
        <end position="1703"/>
    </location>
</feature>